<proteinExistence type="predicted"/>
<evidence type="ECO:0000313" key="2">
    <source>
        <dbReference type="Proteomes" id="UP001183176"/>
    </source>
</evidence>
<keyword evidence="2" id="KW-1185">Reference proteome</keyword>
<dbReference type="EMBL" id="JAVREH010000018">
    <property type="protein sequence ID" value="MDT0262497.1"/>
    <property type="molecule type" value="Genomic_DNA"/>
</dbReference>
<reference evidence="2" key="1">
    <citation type="submission" date="2023-07" db="EMBL/GenBank/DDBJ databases">
        <title>30 novel species of actinomycetes from the DSMZ collection.</title>
        <authorList>
            <person name="Nouioui I."/>
        </authorList>
    </citation>
    <scope>NUCLEOTIDE SEQUENCE [LARGE SCALE GENOMIC DNA]</scope>
    <source>
        <strain evidence="2">DSM 44399</strain>
    </source>
</reference>
<protein>
    <submittedName>
        <fullName evidence="1">Uncharacterized protein</fullName>
    </submittedName>
</protein>
<name>A0ABU2JBY1_9ACTN</name>
<comment type="caution">
    <text evidence="1">The sequence shown here is derived from an EMBL/GenBank/DDBJ whole genome shotgun (WGS) entry which is preliminary data.</text>
</comment>
<organism evidence="1 2">
    <name type="scientific">Jatrophihabitans lederbergiae</name>
    <dbReference type="NCBI Taxonomy" id="3075547"/>
    <lineage>
        <taxon>Bacteria</taxon>
        <taxon>Bacillati</taxon>
        <taxon>Actinomycetota</taxon>
        <taxon>Actinomycetes</taxon>
        <taxon>Jatrophihabitantales</taxon>
        <taxon>Jatrophihabitantaceae</taxon>
        <taxon>Jatrophihabitans</taxon>
    </lineage>
</organism>
<dbReference type="Proteomes" id="UP001183176">
    <property type="component" value="Unassembled WGS sequence"/>
</dbReference>
<dbReference type="RefSeq" id="WP_311423645.1">
    <property type="nucleotide sequence ID" value="NZ_JAVREH010000018.1"/>
</dbReference>
<gene>
    <name evidence="1" type="ORF">RM423_13960</name>
</gene>
<accession>A0ABU2JBY1</accession>
<sequence>MRVGAGVCPDCLGDVLRLPAPDGIETLDTGEFQVASVPDGDRFLVLPHRVPTQPDGTDPHPPTCLRRHRCPGPTERVRCADVESVRLPSRSDFTALHRFSTQVELYRAQALGRLRRHAGQRVYSPVAIPRGIAELGRLDPKHCVLCRCGLDADEAIEIGSIDGEPGSLLACSPSCSAPPYADLD</sequence>
<evidence type="ECO:0000313" key="1">
    <source>
        <dbReference type="EMBL" id="MDT0262497.1"/>
    </source>
</evidence>